<dbReference type="PANTHER" id="PTHR33643">
    <property type="entry name" value="UREASE ACCESSORY PROTEIN D"/>
    <property type="match status" value="1"/>
</dbReference>
<keyword evidence="2 3" id="KW-0143">Chaperone</keyword>
<dbReference type="RefSeq" id="WP_083624876.1">
    <property type="nucleotide sequence ID" value="NZ_LR734877.1"/>
</dbReference>
<comment type="subcellular location">
    <subcellularLocation>
        <location evidence="3">Cytoplasm</location>
    </subcellularLocation>
</comment>
<protein>
    <recommendedName>
        <fullName evidence="3">Urease accessory protein UreD</fullName>
    </recommendedName>
</protein>
<evidence type="ECO:0000313" key="5">
    <source>
        <dbReference type="Proteomes" id="UP000184550"/>
    </source>
</evidence>
<sequence length="287" mass="32692">MSNLEFHDLEQKPSNWQGILELDYQKIDNSTQLVKAYSQAPLKIQRSFYPEGKEICHNIILHTAGGIVGGDRLSQTINLQPKTQVLLTTPAASKIYRSTGEIAQQNIKIDLQEHAYLEFIPRETIVFKGAIFSQNIQVNLAESACYLGWEITRFGRTARGETFNQGQWKSCTEIWQNGCPLWIDRQGFIANEDLLNSPHSLGGQAVIGSLTWVGQPVSEDIVKNIRQLWEQRETSSQAGVTQLISGLLCRYRGNSTQEVIDWFTDVWRLLRQNYTGQLIVKPRVWQI</sequence>
<evidence type="ECO:0000256" key="2">
    <source>
        <dbReference type="ARBA" id="ARBA00023186"/>
    </source>
</evidence>
<organism evidence="4 5">
    <name type="scientific">Planktothrix serta PCC 8927</name>
    <dbReference type="NCBI Taxonomy" id="671068"/>
    <lineage>
        <taxon>Bacteria</taxon>
        <taxon>Bacillati</taxon>
        <taxon>Cyanobacteriota</taxon>
        <taxon>Cyanophyceae</taxon>
        <taxon>Oscillatoriophycideae</taxon>
        <taxon>Oscillatoriales</taxon>
        <taxon>Microcoleaceae</taxon>
        <taxon>Planktothrix</taxon>
    </lineage>
</organism>
<dbReference type="HAMAP" id="MF_01384">
    <property type="entry name" value="UreD"/>
    <property type="match status" value="1"/>
</dbReference>
<keyword evidence="3" id="KW-0963">Cytoplasm</keyword>
<name>A0A7Z9E2Q2_9CYAN</name>
<comment type="function">
    <text evidence="3">Required for maturation of urease via the functional incorporation of the urease nickel metallocenter.</text>
</comment>
<comment type="subunit">
    <text evidence="3">UreD, UreF and UreG form a complex that acts as a GTP-hydrolysis-dependent molecular chaperone, activating the urease apoprotein by helping to assemble the nickel containing metallocenter of UreC. The UreE protein probably delivers the nickel.</text>
</comment>
<dbReference type="PANTHER" id="PTHR33643:SF1">
    <property type="entry name" value="UREASE ACCESSORY PROTEIN D"/>
    <property type="match status" value="1"/>
</dbReference>
<comment type="caution">
    <text evidence="4">The sequence shown here is derived from an EMBL/GenBank/DDBJ whole genome shotgun (WGS) entry which is preliminary data.</text>
</comment>
<reference evidence="4" key="1">
    <citation type="submission" date="2019-10" db="EMBL/GenBank/DDBJ databases">
        <authorList>
            <consortium name="Genoscope - CEA"/>
            <person name="William W."/>
        </authorList>
    </citation>
    <scope>NUCLEOTIDE SEQUENCE [LARGE SCALE GENOMIC DNA]</scope>
    <source>
        <strain evidence="4">BBR_PRJEB10992</strain>
    </source>
</reference>
<gene>
    <name evidence="3 4" type="primary">ureD</name>
    <name evidence="4" type="ORF">PL8927_750166</name>
</gene>
<dbReference type="Proteomes" id="UP000184550">
    <property type="component" value="Unassembled WGS sequence"/>
</dbReference>
<dbReference type="GO" id="GO:0016151">
    <property type="term" value="F:nickel cation binding"/>
    <property type="evidence" value="ECO:0007669"/>
    <property type="project" value="UniProtKB-UniRule"/>
</dbReference>
<dbReference type="GO" id="GO:0005737">
    <property type="term" value="C:cytoplasm"/>
    <property type="evidence" value="ECO:0007669"/>
    <property type="project" value="UniProtKB-SubCell"/>
</dbReference>
<proteinExistence type="inferred from homology"/>
<dbReference type="Pfam" id="PF01774">
    <property type="entry name" value="UreD"/>
    <property type="match status" value="1"/>
</dbReference>
<evidence type="ECO:0000256" key="1">
    <source>
        <dbReference type="ARBA" id="ARBA00007177"/>
    </source>
</evidence>
<evidence type="ECO:0000256" key="3">
    <source>
        <dbReference type="HAMAP-Rule" id="MF_01384"/>
    </source>
</evidence>
<keyword evidence="3" id="KW-0996">Nickel insertion</keyword>
<dbReference type="InterPro" id="IPR002669">
    <property type="entry name" value="UreD"/>
</dbReference>
<keyword evidence="5" id="KW-1185">Reference proteome</keyword>
<dbReference type="EMBL" id="CZCU02000152">
    <property type="protein sequence ID" value="VXD22583.1"/>
    <property type="molecule type" value="Genomic_DNA"/>
</dbReference>
<evidence type="ECO:0000313" key="4">
    <source>
        <dbReference type="EMBL" id="VXD22583.1"/>
    </source>
</evidence>
<accession>A0A7Z9E2Q2</accession>
<dbReference type="OrthoDB" id="9798842at2"/>
<dbReference type="AlphaFoldDB" id="A0A7Z9E2Q2"/>
<comment type="similarity">
    <text evidence="1 3">Belongs to the UreD family.</text>
</comment>